<keyword evidence="3" id="KW-1133">Transmembrane helix</keyword>
<keyword evidence="5" id="KW-1185">Reference proteome</keyword>
<keyword evidence="2" id="KW-0503">Monooxygenase</keyword>
<dbReference type="PROSITE" id="PS00086">
    <property type="entry name" value="CYTOCHROME_P450"/>
    <property type="match status" value="1"/>
</dbReference>
<keyword evidence="1 2" id="KW-0479">Metal-binding</keyword>
<evidence type="ECO:0000313" key="4">
    <source>
        <dbReference type="EMBL" id="RWR90114.1"/>
    </source>
</evidence>
<dbReference type="GO" id="GO:0016705">
    <property type="term" value="F:oxidoreductase activity, acting on paired donors, with incorporation or reduction of molecular oxygen"/>
    <property type="evidence" value="ECO:0007669"/>
    <property type="project" value="InterPro"/>
</dbReference>
<evidence type="ECO:0000256" key="3">
    <source>
        <dbReference type="SAM" id="Phobius"/>
    </source>
</evidence>
<comment type="similarity">
    <text evidence="2">Belongs to the cytochrome P450 family.</text>
</comment>
<feature type="binding site" description="axial binding residue" evidence="1">
    <location>
        <position position="436"/>
    </location>
    <ligand>
        <name>heme</name>
        <dbReference type="ChEBI" id="CHEBI:30413"/>
    </ligand>
    <ligandPart>
        <name>Fe</name>
        <dbReference type="ChEBI" id="CHEBI:18248"/>
    </ligandPart>
</feature>
<dbReference type="GO" id="GO:0020037">
    <property type="term" value="F:heme binding"/>
    <property type="evidence" value="ECO:0007669"/>
    <property type="project" value="InterPro"/>
</dbReference>
<dbReference type="GO" id="GO:0004497">
    <property type="term" value="F:monooxygenase activity"/>
    <property type="evidence" value="ECO:0007669"/>
    <property type="project" value="UniProtKB-KW"/>
</dbReference>
<dbReference type="PRINTS" id="PR00385">
    <property type="entry name" value="P450"/>
</dbReference>
<keyword evidence="1 2" id="KW-0349">Heme</keyword>
<dbReference type="EMBL" id="QPKB01000008">
    <property type="protein sequence ID" value="RWR90114.1"/>
    <property type="molecule type" value="Genomic_DNA"/>
</dbReference>
<dbReference type="InterPro" id="IPR036396">
    <property type="entry name" value="Cyt_P450_sf"/>
</dbReference>
<dbReference type="PANTHER" id="PTHR24281">
    <property type="entry name" value="STEROID 21-HYDROXYLASE-RELATED"/>
    <property type="match status" value="1"/>
</dbReference>
<feature type="transmembrane region" description="Helical" evidence="3">
    <location>
        <begin position="6"/>
        <end position="23"/>
    </location>
</feature>
<keyword evidence="3" id="KW-0812">Transmembrane</keyword>
<reference evidence="4 5" key="1">
    <citation type="journal article" date="2019" name="Nat. Plants">
        <title>Stout camphor tree genome fills gaps in understanding of flowering plant genome evolution.</title>
        <authorList>
            <person name="Chaw S.M."/>
            <person name="Liu Y.C."/>
            <person name="Wu Y.W."/>
            <person name="Wang H.Y."/>
            <person name="Lin C.I."/>
            <person name="Wu C.S."/>
            <person name="Ke H.M."/>
            <person name="Chang L.Y."/>
            <person name="Hsu C.Y."/>
            <person name="Yang H.T."/>
            <person name="Sudianto E."/>
            <person name="Hsu M.H."/>
            <person name="Wu K.P."/>
            <person name="Wang L.N."/>
            <person name="Leebens-Mack J.H."/>
            <person name="Tsai I.J."/>
        </authorList>
    </citation>
    <scope>NUCLEOTIDE SEQUENCE [LARGE SCALE GENOMIC DNA]</scope>
    <source>
        <strain evidence="5">cv. Chaw 1501</strain>
        <tissue evidence="4">Young leaves</tissue>
    </source>
</reference>
<dbReference type="OrthoDB" id="1470350at2759"/>
<protein>
    <submittedName>
        <fullName evidence="4">S-canadine synthase-like protein</fullName>
    </submittedName>
</protein>
<dbReference type="SUPFAM" id="SSF48264">
    <property type="entry name" value="Cytochrome P450"/>
    <property type="match status" value="1"/>
</dbReference>
<dbReference type="InterPro" id="IPR001128">
    <property type="entry name" value="Cyt_P450"/>
</dbReference>
<gene>
    <name evidence="4" type="ORF">CKAN_01919500</name>
</gene>
<dbReference type="STRING" id="337451.A0A3S3QV59"/>
<dbReference type="Proteomes" id="UP000283530">
    <property type="component" value="Unassembled WGS sequence"/>
</dbReference>
<organism evidence="4 5">
    <name type="scientific">Cinnamomum micranthum f. kanehirae</name>
    <dbReference type="NCBI Taxonomy" id="337451"/>
    <lineage>
        <taxon>Eukaryota</taxon>
        <taxon>Viridiplantae</taxon>
        <taxon>Streptophyta</taxon>
        <taxon>Embryophyta</taxon>
        <taxon>Tracheophyta</taxon>
        <taxon>Spermatophyta</taxon>
        <taxon>Magnoliopsida</taxon>
        <taxon>Magnoliidae</taxon>
        <taxon>Laurales</taxon>
        <taxon>Lauraceae</taxon>
        <taxon>Cinnamomum</taxon>
    </lineage>
</organism>
<dbReference type="AlphaFoldDB" id="A0A3S3QV59"/>
<keyword evidence="1 2" id="KW-0408">Iron</keyword>
<proteinExistence type="inferred from homology"/>
<dbReference type="InterPro" id="IPR017972">
    <property type="entry name" value="Cyt_P450_CS"/>
</dbReference>
<comment type="cofactor">
    <cofactor evidence="1">
        <name>heme</name>
        <dbReference type="ChEBI" id="CHEBI:30413"/>
    </cofactor>
</comment>
<dbReference type="Gene3D" id="1.10.630.10">
    <property type="entry name" value="Cytochrome P450"/>
    <property type="match status" value="1"/>
</dbReference>
<accession>A0A3S3QV59</accession>
<keyword evidence="3" id="KW-0472">Membrane</keyword>
<dbReference type="GO" id="GO:0005506">
    <property type="term" value="F:iron ion binding"/>
    <property type="evidence" value="ECO:0007669"/>
    <property type="project" value="InterPro"/>
</dbReference>
<dbReference type="Pfam" id="PF00067">
    <property type="entry name" value="p450"/>
    <property type="match status" value="1"/>
</dbReference>
<name>A0A3S3QV59_9MAGN</name>
<evidence type="ECO:0000313" key="5">
    <source>
        <dbReference type="Proteomes" id="UP000283530"/>
    </source>
</evidence>
<sequence length="499" mass="55481">MDMEAIWTAFAIGIAAAVLLAFGRRQWRNGKPTQWPPSPPKLPIIGNMHQILKGCDPFHIALNKLAQVYGPLITVWLGTRQPTIIVSDHDLAWEVLVSKSPDYAAREFPTLAKLVTADFRTIVSSNAGPHWHSLRRGLQNGAIGPLCISGQAPLQESDMAQMINDMIKEASLNGGVVKPFPHIRRATIRLLARLCFGPDFSDEDFDGTMDVLVEDTMKYSDAARLVDAFPPTRFLPSIKRTIKQTEKLKLRIAECIGFHLTTPPPPNCYAHFLLSQSFPREVAIFSIFEVFSLGLDSTGSTTLWALGLLVNNQEAQQKLYQEIRDHAICTDKGIVRVEEVGKLEYLQAVVKETMRLKPIAPLAVPHKAARDTAWNGLHVAEGTTVMVNLYALHYDPKVWDEQDRFNPDRFMESSKEFSGKRGKYSYLPFGAGMRACAGMDVGKLHLAFAVSNLVNAFHWSNAVEGEKPDLTEDLTFVLAMKTPLETRIVPRGILPGPTS</sequence>
<comment type="caution">
    <text evidence="4">The sequence shown here is derived from an EMBL/GenBank/DDBJ whole genome shotgun (WGS) entry which is preliminary data.</text>
</comment>
<evidence type="ECO:0000256" key="1">
    <source>
        <dbReference type="PIRSR" id="PIRSR602401-1"/>
    </source>
</evidence>
<dbReference type="PRINTS" id="PR00463">
    <property type="entry name" value="EP450I"/>
</dbReference>
<dbReference type="InterPro" id="IPR002401">
    <property type="entry name" value="Cyt_P450_E_grp-I"/>
</dbReference>
<evidence type="ECO:0000256" key="2">
    <source>
        <dbReference type="RuleBase" id="RU000461"/>
    </source>
</evidence>
<keyword evidence="2" id="KW-0560">Oxidoreductase</keyword>